<keyword evidence="2" id="KW-1185">Reference proteome</keyword>
<name>K4IB42_PSYTT</name>
<evidence type="ECO:0000313" key="1">
    <source>
        <dbReference type="EMBL" id="AFU67644.1"/>
    </source>
</evidence>
<dbReference type="RefSeq" id="WP_015023261.1">
    <property type="nucleotide sequence ID" value="NC_018721.1"/>
</dbReference>
<proteinExistence type="predicted"/>
<evidence type="ECO:0000313" key="2">
    <source>
        <dbReference type="Proteomes" id="UP000008514"/>
    </source>
</evidence>
<accession>K4IB42</accession>
<dbReference type="EMBL" id="CP003879">
    <property type="protein sequence ID" value="AFU67644.1"/>
    <property type="molecule type" value="Genomic_DNA"/>
</dbReference>
<protein>
    <submittedName>
        <fullName evidence="1">Uncharacterized protein</fullName>
    </submittedName>
</protein>
<gene>
    <name evidence="1" type="ordered locus">P700755_000624</name>
</gene>
<dbReference type="HOGENOM" id="CLU_209752_0_0_10"/>
<sequence>MKIKETKLSQLHELNKICDDNGVDFDSLKALLDSLKTKKLLSKKNYHQQSIDDTINKAIK</sequence>
<reference evidence="1" key="1">
    <citation type="submission" date="2006-03" db="EMBL/GenBank/DDBJ databases">
        <authorList>
            <person name="Bowman J."/>
            <person name="Ferriera S."/>
            <person name="Johnson J."/>
            <person name="Kravitz S."/>
            <person name="Halpern A."/>
            <person name="Remington K."/>
            <person name="Beeson K."/>
            <person name="Tran B."/>
            <person name="Rogers Y.-H."/>
            <person name="Friedman R."/>
            <person name="Venter J.C."/>
        </authorList>
    </citation>
    <scope>NUCLEOTIDE SEQUENCE [LARGE SCALE GENOMIC DNA]</scope>
    <source>
        <strain evidence="1">ATCC 700755</strain>
    </source>
</reference>
<dbReference type="AlphaFoldDB" id="K4IB42"/>
<organism evidence="1 2">
    <name type="scientific">Psychroflexus torquis (strain ATCC 700755 / CIP 106069 / ACAM 623)</name>
    <dbReference type="NCBI Taxonomy" id="313595"/>
    <lineage>
        <taxon>Bacteria</taxon>
        <taxon>Pseudomonadati</taxon>
        <taxon>Bacteroidota</taxon>
        <taxon>Flavobacteriia</taxon>
        <taxon>Flavobacteriales</taxon>
        <taxon>Flavobacteriaceae</taxon>
        <taxon>Psychroflexus</taxon>
    </lineage>
</organism>
<dbReference type="Proteomes" id="UP000008514">
    <property type="component" value="Chromosome"/>
</dbReference>
<dbReference type="KEGG" id="ptq:P700755_000624"/>
<dbReference type="Pfam" id="PF20306">
    <property type="entry name" value="Sp-DndD"/>
    <property type="match status" value="1"/>
</dbReference>
<dbReference type="InterPro" id="IPR046882">
    <property type="entry name" value="Sp-DndD"/>
</dbReference>
<reference evidence="1" key="2">
    <citation type="submission" date="2012-09" db="EMBL/GenBank/DDBJ databases">
        <title>The complete sequence of Psychroflexus torquis an extreme psychrophile from sea-ice that is stimulated by light.</title>
        <authorList>
            <person name="Feng S."/>
            <person name="Powell S.M."/>
            <person name="Bowman J.P."/>
        </authorList>
    </citation>
    <scope>NUCLEOTIDE SEQUENCE [LARGE SCALE GENOMIC DNA]</scope>
    <source>
        <strain evidence="1">ATCC 700755</strain>
    </source>
</reference>
<dbReference type="eggNOG" id="ENOG50339AF">
    <property type="taxonomic scope" value="Bacteria"/>
</dbReference>
<dbReference type="STRING" id="313595.P700755_000624"/>